<protein>
    <submittedName>
        <fullName evidence="2">Uncharacterized protein</fullName>
    </submittedName>
</protein>
<accession>A0A5P1EKC0</accession>
<dbReference type="AlphaFoldDB" id="A0A5P1EKC0"/>
<sequence>MPRDSAMRLEDNLQLVTIPRLDSDPRALSLPRLSSDPQSPLLPSRRRAENPNPLPLFQASSSADALSPSSSAERDPLSRRSAPMALGETISPSISADALLPSISAEPKPSRLNQLRFHLLA</sequence>
<dbReference type="Gramene" id="ONK66448">
    <property type="protein sequence ID" value="ONK66448"/>
    <property type="gene ID" value="A4U43_C06F8140"/>
</dbReference>
<proteinExistence type="predicted"/>
<feature type="compositionally biased region" description="Low complexity" evidence="1">
    <location>
        <begin position="59"/>
        <end position="71"/>
    </location>
</feature>
<feature type="compositionally biased region" description="Low complexity" evidence="1">
    <location>
        <begin position="28"/>
        <end position="43"/>
    </location>
</feature>
<evidence type="ECO:0000313" key="3">
    <source>
        <dbReference type="Proteomes" id="UP000243459"/>
    </source>
</evidence>
<evidence type="ECO:0000313" key="2">
    <source>
        <dbReference type="EMBL" id="ONK66448.1"/>
    </source>
</evidence>
<reference evidence="3" key="1">
    <citation type="journal article" date="2017" name="Nat. Commun.">
        <title>The asparagus genome sheds light on the origin and evolution of a young Y chromosome.</title>
        <authorList>
            <person name="Harkess A."/>
            <person name="Zhou J."/>
            <person name="Xu C."/>
            <person name="Bowers J.E."/>
            <person name="Van der Hulst R."/>
            <person name="Ayyampalayam S."/>
            <person name="Mercati F."/>
            <person name="Riccardi P."/>
            <person name="McKain M.R."/>
            <person name="Kakrana A."/>
            <person name="Tang H."/>
            <person name="Ray J."/>
            <person name="Groenendijk J."/>
            <person name="Arikit S."/>
            <person name="Mathioni S.M."/>
            <person name="Nakano M."/>
            <person name="Shan H."/>
            <person name="Telgmann-Rauber A."/>
            <person name="Kanno A."/>
            <person name="Yue Z."/>
            <person name="Chen H."/>
            <person name="Li W."/>
            <person name="Chen Y."/>
            <person name="Xu X."/>
            <person name="Zhang Y."/>
            <person name="Luo S."/>
            <person name="Chen H."/>
            <person name="Gao J."/>
            <person name="Mao Z."/>
            <person name="Pires J.C."/>
            <person name="Luo M."/>
            <person name="Kudrna D."/>
            <person name="Wing R.A."/>
            <person name="Meyers B.C."/>
            <person name="Yi K."/>
            <person name="Kong H."/>
            <person name="Lavrijsen P."/>
            <person name="Sunseri F."/>
            <person name="Falavigna A."/>
            <person name="Ye Y."/>
            <person name="Leebens-Mack J.H."/>
            <person name="Chen G."/>
        </authorList>
    </citation>
    <scope>NUCLEOTIDE SEQUENCE [LARGE SCALE GENOMIC DNA]</scope>
    <source>
        <strain evidence="3">cv. DH0086</strain>
    </source>
</reference>
<evidence type="ECO:0000256" key="1">
    <source>
        <dbReference type="SAM" id="MobiDB-lite"/>
    </source>
</evidence>
<keyword evidence="3" id="KW-1185">Reference proteome</keyword>
<feature type="region of interest" description="Disordered" evidence="1">
    <location>
        <begin position="24"/>
        <end position="88"/>
    </location>
</feature>
<dbReference type="EMBL" id="CM007386">
    <property type="protein sequence ID" value="ONK66448.1"/>
    <property type="molecule type" value="Genomic_DNA"/>
</dbReference>
<gene>
    <name evidence="2" type="ORF">A4U43_C06F8140</name>
</gene>
<dbReference type="Proteomes" id="UP000243459">
    <property type="component" value="Chromosome 6"/>
</dbReference>
<name>A0A5P1EKC0_ASPOF</name>
<organism evidence="2 3">
    <name type="scientific">Asparagus officinalis</name>
    <name type="common">Garden asparagus</name>
    <dbReference type="NCBI Taxonomy" id="4686"/>
    <lineage>
        <taxon>Eukaryota</taxon>
        <taxon>Viridiplantae</taxon>
        <taxon>Streptophyta</taxon>
        <taxon>Embryophyta</taxon>
        <taxon>Tracheophyta</taxon>
        <taxon>Spermatophyta</taxon>
        <taxon>Magnoliopsida</taxon>
        <taxon>Liliopsida</taxon>
        <taxon>Asparagales</taxon>
        <taxon>Asparagaceae</taxon>
        <taxon>Asparagoideae</taxon>
        <taxon>Asparagus</taxon>
    </lineage>
</organism>